<evidence type="ECO:0000256" key="1">
    <source>
        <dbReference type="SAM" id="MobiDB-lite"/>
    </source>
</evidence>
<accession>M3Z3M6</accession>
<feature type="region of interest" description="Disordered" evidence="1">
    <location>
        <begin position="150"/>
        <end position="170"/>
    </location>
</feature>
<sequence length="170" mass="18244">MPANTTLPQSPGTSAVLLLFSSLRSNLTFPHDPQGLRERDSAVPSGLQISPLALRLLRRSPQTPLPAPPPPLRSGNWTESREGPAPRSPGNEDWTESREGPAPRSPGNEDWMESREGPAPYLKPGMSRACGRNGPKPCDIAVNHLVQVEHNVGSGGSGPVVLHPRRSPHT</sequence>
<organism evidence="2">
    <name type="scientific">Mustela putorius furo</name>
    <name type="common">European domestic ferret</name>
    <name type="synonym">Mustela furo</name>
    <dbReference type="NCBI Taxonomy" id="9669"/>
    <lineage>
        <taxon>Eukaryota</taxon>
        <taxon>Metazoa</taxon>
        <taxon>Chordata</taxon>
        <taxon>Craniata</taxon>
        <taxon>Vertebrata</taxon>
        <taxon>Euteleostomi</taxon>
        <taxon>Mammalia</taxon>
        <taxon>Eutheria</taxon>
        <taxon>Laurasiatheria</taxon>
        <taxon>Carnivora</taxon>
        <taxon>Caniformia</taxon>
        <taxon>Musteloidea</taxon>
        <taxon>Mustelidae</taxon>
        <taxon>Mustelinae</taxon>
        <taxon>Mustela</taxon>
    </lineage>
</organism>
<reference evidence="2" key="1">
    <citation type="submission" date="2024-06" db="UniProtKB">
        <authorList>
            <consortium name="Ensembl"/>
        </authorList>
    </citation>
    <scope>IDENTIFICATION</scope>
</reference>
<dbReference type="AlphaFoldDB" id="M3Z3M6"/>
<protein>
    <submittedName>
        <fullName evidence="2">Uncharacterized protein</fullName>
    </submittedName>
</protein>
<dbReference type="EMBL" id="AEYP01005827">
    <property type="status" value="NOT_ANNOTATED_CDS"/>
    <property type="molecule type" value="Genomic_DNA"/>
</dbReference>
<evidence type="ECO:0000313" key="2">
    <source>
        <dbReference type="Ensembl" id="ENSMPUP00000018188.1"/>
    </source>
</evidence>
<dbReference type="HOGENOM" id="CLU_1570133_0_0_1"/>
<dbReference type="InParanoid" id="M3Z3M6"/>
<dbReference type="Ensembl" id="ENSMPUT00000018458.1">
    <property type="protein sequence ID" value="ENSMPUP00000018188.1"/>
    <property type="gene ID" value="ENSMPUG00000018306.1"/>
</dbReference>
<proteinExistence type="predicted"/>
<feature type="compositionally biased region" description="Pro residues" evidence="1">
    <location>
        <begin position="63"/>
        <end position="72"/>
    </location>
</feature>
<name>M3Z3M6_MUSPF</name>
<feature type="region of interest" description="Disordered" evidence="1">
    <location>
        <begin position="55"/>
        <end position="137"/>
    </location>
</feature>